<dbReference type="EMBL" id="LAZR01009949">
    <property type="protein sequence ID" value="KKM69679.1"/>
    <property type="molecule type" value="Genomic_DNA"/>
</dbReference>
<proteinExistence type="predicted"/>
<gene>
    <name evidence="1" type="ORF">LCGC14_1448400</name>
</gene>
<protein>
    <submittedName>
        <fullName evidence="1">Uncharacterized protein</fullName>
    </submittedName>
</protein>
<organism evidence="1">
    <name type="scientific">marine sediment metagenome</name>
    <dbReference type="NCBI Taxonomy" id="412755"/>
    <lineage>
        <taxon>unclassified sequences</taxon>
        <taxon>metagenomes</taxon>
        <taxon>ecological metagenomes</taxon>
    </lineage>
</organism>
<sequence length="62" mass="7096">MPIREGFSALSQELNIITISQDGVFIVGAGRDRIVKVWMDFLTYVKFEGVFGKSKEKLRNEM</sequence>
<evidence type="ECO:0000313" key="1">
    <source>
        <dbReference type="EMBL" id="KKM69679.1"/>
    </source>
</evidence>
<comment type="caution">
    <text evidence="1">The sequence shown here is derived from an EMBL/GenBank/DDBJ whole genome shotgun (WGS) entry which is preliminary data.</text>
</comment>
<dbReference type="AlphaFoldDB" id="A0A0F9JII4"/>
<accession>A0A0F9JII4</accession>
<reference evidence="1" key="1">
    <citation type="journal article" date="2015" name="Nature">
        <title>Complex archaea that bridge the gap between prokaryotes and eukaryotes.</title>
        <authorList>
            <person name="Spang A."/>
            <person name="Saw J.H."/>
            <person name="Jorgensen S.L."/>
            <person name="Zaremba-Niedzwiedzka K."/>
            <person name="Martijn J."/>
            <person name="Lind A.E."/>
            <person name="van Eijk R."/>
            <person name="Schleper C."/>
            <person name="Guy L."/>
            <person name="Ettema T.J."/>
        </authorList>
    </citation>
    <scope>NUCLEOTIDE SEQUENCE</scope>
</reference>
<name>A0A0F9JII4_9ZZZZ</name>